<protein>
    <submittedName>
        <fullName evidence="1">Uncharacterized protein</fullName>
    </submittedName>
</protein>
<dbReference type="KEGG" id="lcd:clem_04505"/>
<proteinExistence type="predicted"/>
<reference evidence="2" key="1">
    <citation type="submission" date="2016-07" db="EMBL/GenBank/DDBJ databases">
        <authorList>
            <person name="Florea S."/>
            <person name="Webb J.S."/>
            <person name="Jaromczyk J."/>
            <person name="Schardl C.L."/>
        </authorList>
    </citation>
    <scope>NUCLEOTIDE SEQUENCE [LARGE SCALE GENOMIC DNA]</scope>
    <source>
        <strain evidence="2">CDC-D5610</strain>
    </source>
</reference>
<evidence type="ECO:0000313" key="2">
    <source>
        <dbReference type="Proteomes" id="UP000201728"/>
    </source>
</evidence>
<dbReference type="RefSeq" id="WP_094090511.1">
    <property type="nucleotide sequence ID" value="NZ_CP016397.1"/>
</dbReference>
<dbReference type="AlphaFoldDB" id="A0A222P0T9"/>
<dbReference type="InterPro" id="IPR029063">
    <property type="entry name" value="SAM-dependent_MTases_sf"/>
</dbReference>
<sequence>MSSKIIQFYDLHPINYNQITSSLEDKYHHLDCITQKQLSDFDQDHYEGSEAIEILAHSIGLEQIHQVLDIGCGVGGHRDI</sequence>
<evidence type="ECO:0000313" key="1">
    <source>
        <dbReference type="EMBL" id="ASQ45459.1"/>
    </source>
</evidence>
<dbReference type="EMBL" id="CP016397">
    <property type="protein sequence ID" value="ASQ45459.1"/>
    <property type="molecule type" value="Genomic_DNA"/>
</dbReference>
<dbReference type="SUPFAM" id="SSF53335">
    <property type="entry name" value="S-adenosyl-L-methionine-dependent methyltransferases"/>
    <property type="match status" value="1"/>
</dbReference>
<keyword evidence="2" id="KW-1185">Reference proteome</keyword>
<accession>A0A222P0T9</accession>
<dbReference type="OrthoDB" id="529208at2"/>
<name>A0A222P0T9_9GAMM</name>
<organism evidence="1 2">
    <name type="scientific">Legionella clemsonensis</name>
    <dbReference type="NCBI Taxonomy" id="1867846"/>
    <lineage>
        <taxon>Bacteria</taxon>
        <taxon>Pseudomonadati</taxon>
        <taxon>Pseudomonadota</taxon>
        <taxon>Gammaproteobacteria</taxon>
        <taxon>Legionellales</taxon>
        <taxon>Legionellaceae</taxon>
        <taxon>Legionella</taxon>
    </lineage>
</organism>
<dbReference type="Proteomes" id="UP000201728">
    <property type="component" value="Chromosome"/>
</dbReference>
<gene>
    <name evidence="1" type="ORF">clem_04505</name>
</gene>